<dbReference type="OrthoDB" id="3690812at2"/>
<proteinExistence type="predicted"/>
<evidence type="ECO:0000256" key="1">
    <source>
        <dbReference type="SAM" id="SignalP"/>
    </source>
</evidence>
<keyword evidence="1" id="KW-0732">Signal</keyword>
<organism evidence="2 3">
    <name type="scientific">Krasilnikovia cinnamomea</name>
    <dbReference type="NCBI Taxonomy" id="349313"/>
    <lineage>
        <taxon>Bacteria</taxon>
        <taxon>Bacillati</taxon>
        <taxon>Actinomycetota</taxon>
        <taxon>Actinomycetes</taxon>
        <taxon>Micromonosporales</taxon>
        <taxon>Micromonosporaceae</taxon>
        <taxon>Krasilnikovia</taxon>
    </lineage>
</organism>
<gene>
    <name evidence="2" type="ORF">EV385_1207</name>
</gene>
<name>A0A4Q7ZFE6_9ACTN</name>
<keyword evidence="3" id="KW-1185">Reference proteome</keyword>
<feature type="signal peptide" evidence="1">
    <location>
        <begin position="1"/>
        <end position="28"/>
    </location>
</feature>
<accession>A0A4Q7ZFE6</accession>
<comment type="caution">
    <text evidence="2">The sequence shown here is derived from an EMBL/GenBank/DDBJ whole genome shotgun (WGS) entry which is preliminary data.</text>
</comment>
<dbReference type="AlphaFoldDB" id="A0A4Q7ZFE6"/>
<reference evidence="2 3" key="1">
    <citation type="submission" date="2019-02" db="EMBL/GenBank/DDBJ databases">
        <title>Sequencing the genomes of 1000 actinobacteria strains.</title>
        <authorList>
            <person name="Klenk H.-P."/>
        </authorList>
    </citation>
    <scope>NUCLEOTIDE SEQUENCE [LARGE SCALE GENOMIC DNA]</scope>
    <source>
        <strain evidence="2 3">DSM 45162</strain>
    </source>
</reference>
<protein>
    <recommendedName>
        <fullName evidence="4">Ig-like domain-containing protein</fullName>
    </recommendedName>
</protein>
<dbReference type="Proteomes" id="UP000292564">
    <property type="component" value="Unassembled WGS sequence"/>
</dbReference>
<evidence type="ECO:0000313" key="3">
    <source>
        <dbReference type="Proteomes" id="UP000292564"/>
    </source>
</evidence>
<sequence length="179" mass="18112">MRTNYSRYPRLLATAVAAVASVAFVALAAAPAAAAAGDLVCTVSKTVTFSPGVTFTPTSQTVTFSVSYSGCTSTTGAPVTSSGFSGQTTETRSCASLPPPQSATKTLVWDDSSTSTIEYTTTGVDTGGQTIYTRSGTVTAGRFTGDSFVEVTSQNSFDALACLTTGVTSQTGTGVVTFA</sequence>
<dbReference type="RefSeq" id="WP_130508529.1">
    <property type="nucleotide sequence ID" value="NZ_SHKY01000001.1"/>
</dbReference>
<dbReference type="EMBL" id="SHKY01000001">
    <property type="protein sequence ID" value="RZU49457.1"/>
    <property type="molecule type" value="Genomic_DNA"/>
</dbReference>
<evidence type="ECO:0000313" key="2">
    <source>
        <dbReference type="EMBL" id="RZU49457.1"/>
    </source>
</evidence>
<evidence type="ECO:0008006" key="4">
    <source>
        <dbReference type="Google" id="ProtNLM"/>
    </source>
</evidence>
<feature type="chain" id="PRO_5039124711" description="Ig-like domain-containing protein" evidence="1">
    <location>
        <begin position="29"/>
        <end position="179"/>
    </location>
</feature>